<comment type="caution">
    <text evidence="1">The sequence shown here is derived from an EMBL/GenBank/DDBJ whole genome shotgun (WGS) entry which is preliminary data.</text>
</comment>
<name>A0A9D3PNC8_MEGAT</name>
<protein>
    <submittedName>
        <fullName evidence="1">Uncharacterized protein</fullName>
    </submittedName>
</protein>
<proteinExistence type="predicted"/>
<evidence type="ECO:0000313" key="2">
    <source>
        <dbReference type="Proteomes" id="UP001046870"/>
    </source>
</evidence>
<organism evidence="1 2">
    <name type="scientific">Megalops atlanticus</name>
    <name type="common">Tarpon</name>
    <name type="synonym">Clupea gigantea</name>
    <dbReference type="NCBI Taxonomy" id="7932"/>
    <lineage>
        <taxon>Eukaryota</taxon>
        <taxon>Metazoa</taxon>
        <taxon>Chordata</taxon>
        <taxon>Craniata</taxon>
        <taxon>Vertebrata</taxon>
        <taxon>Euteleostomi</taxon>
        <taxon>Actinopterygii</taxon>
        <taxon>Neopterygii</taxon>
        <taxon>Teleostei</taxon>
        <taxon>Elopiformes</taxon>
        <taxon>Megalopidae</taxon>
        <taxon>Megalops</taxon>
    </lineage>
</organism>
<accession>A0A9D3PNC8</accession>
<keyword evidence="2" id="KW-1185">Reference proteome</keyword>
<dbReference type="EMBL" id="JAFDVH010000016">
    <property type="protein sequence ID" value="KAG7462919.1"/>
    <property type="molecule type" value="Genomic_DNA"/>
</dbReference>
<reference evidence="1" key="1">
    <citation type="submission" date="2021-01" db="EMBL/GenBank/DDBJ databases">
        <authorList>
            <person name="Zahm M."/>
            <person name="Roques C."/>
            <person name="Cabau C."/>
            <person name="Klopp C."/>
            <person name="Donnadieu C."/>
            <person name="Jouanno E."/>
            <person name="Lampietro C."/>
            <person name="Louis A."/>
            <person name="Herpin A."/>
            <person name="Echchiki A."/>
            <person name="Berthelot C."/>
            <person name="Parey E."/>
            <person name="Roest-Crollius H."/>
            <person name="Braasch I."/>
            <person name="Postlethwait J."/>
            <person name="Bobe J."/>
            <person name="Montfort J."/>
            <person name="Bouchez O."/>
            <person name="Begum T."/>
            <person name="Mejri S."/>
            <person name="Adams A."/>
            <person name="Chen W.-J."/>
            <person name="Guiguen Y."/>
        </authorList>
    </citation>
    <scope>NUCLEOTIDE SEQUENCE</scope>
    <source>
        <strain evidence="1">YG-15Mar2019-1</strain>
        <tissue evidence="1">Brain</tissue>
    </source>
</reference>
<dbReference type="OrthoDB" id="8850944at2759"/>
<gene>
    <name evidence="1" type="ORF">MATL_G00189820</name>
</gene>
<sequence length="376" mass="41780">MPAVSISVSEGFQGCPGRGRCVTHRLTDTGLLPHLPLTALRMGLAPSTEEKLQYREAVGAHIYEAMQRNGALPDVGIDRSLLDNSGLASRAAMQDYFKQLKKHVDGKAPAYLKELMGKLAAFTDEPKITGLLTLVISMVIETAYASSKRSPQGAAAKAAAAEERLSELQNLMEEYLKRHRMHLSDVRKLREDTERLEAQVSFQLTQIKNAMLRDGHMSSRTLKYWVNGVAFHVQMLIHLARLDRQGGEAVRAAIGTYQEDLRELLPKYQQYKAATIDISKRRELRMVEDMSVEGSVTGYSVHDKELGKSVSVPLPDDTPPACTLLDTSFCTQAYLEHMIAHHGQIAEIKAYLSETLRNLHALIDQNNDNQPPTSSS</sequence>
<dbReference type="Proteomes" id="UP001046870">
    <property type="component" value="Chromosome 16"/>
</dbReference>
<evidence type="ECO:0000313" key="1">
    <source>
        <dbReference type="EMBL" id="KAG7462919.1"/>
    </source>
</evidence>
<dbReference type="AlphaFoldDB" id="A0A9D3PNC8"/>